<evidence type="ECO:0000256" key="6">
    <source>
        <dbReference type="ARBA" id="ARBA00022490"/>
    </source>
</evidence>
<evidence type="ECO:0000256" key="5">
    <source>
        <dbReference type="ARBA" id="ARBA00013151"/>
    </source>
</evidence>
<keyword evidence="14" id="KW-1185">Reference proteome</keyword>
<comment type="subcellular location">
    <subcellularLocation>
        <location evidence="2 11">Cytoplasm</location>
    </subcellularLocation>
</comment>
<reference evidence="13" key="2">
    <citation type="submission" date="2020-09" db="EMBL/GenBank/DDBJ databases">
        <authorList>
            <person name="Sun Q."/>
            <person name="Zhou Y."/>
        </authorList>
    </citation>
    <scope>NUCLEOTIDE SEQUENCE</scope>
    <source>
        <strain evidence="13">CGMCC 4.7312</strain>
    </source>
</reference>
<comment type="catalytic activity">
    <reaction evidence="10 11">
        <text>D-sedoheptulose 7-phosphate + D-glyceraldehyde 3-phosphate = D-erythrose 4-phosphate + beta-D-fructose 6-phosphate</text>
        <dbReference type="Rhea" id="RHEA:17053"/>
        <dbReference type="ChEBI" id="CHEBI:16897"/>
        <dbReference type="ChEBI" id="CHEBI:57483"/>
        <dbReference type="ChEBI" id="CHEBI:57634"/>
        <dbReference type="ChEBI" id="CHEBI:59776"/>
        <dbReference type="EC" id="2.2.1.2"/>
    </reaction>
</comment>
<evidence type="ECO:0000313" key="14">
    <source>
        <dbReference type="Proteomes" id="UP000608890"/>
    </source>
</evidence>
<dbReference type="InterPro" id="IPR018225">
    <property type="entry name" value="Transaldolase_AS"/>
</dbReference>
<comment type="similarity">
    <text evidence="4 11">Belongs to the transaldolase family. Type 2 subfamily.</text>
</comment>
<dbReference type="GO" id="GO:0005975">
    <property type="term" value="P:carbohydrate metabolic process"/>
    <property type="evidence" value="ECO:0007669"/>
    <property type="project" value="InterPro"/>
</dbReference>
<evidence type="ECO:0000256" key="12">
    <source>
        <dbReference type="SAM" id="MobiDB-lite"/>
    </source>
</evidence>
<dbReference type="AlphaFoldDB" id="A0A917U7Y2"/>
<keyword evidence="7 11" id="KW-0808">Transferase</keyword>
<dbReference type="GO" id="GO:0004801">
    <property type="term" value="F:transaldolase activity"/>
    <property type="evidence" value="ECO:0007669"/>
    <property type="project" value="UniProtKB-UniRule"/>
</dbReference>
<dbReference type="GO" id="GO:0005737">
    <property type="term" value="C:cytoplasm"/>
    <property type="evidence" value="ECO:0007669"/>
    <property type="project" value="UniProtKB-SubCell"/>
</dbReference>
<reference evidence="13" key="1">
    <citation type="journal article" date="2014" name="Int. J. Syst. Evol. Microbiol.">
        <title>Complete genome sequence of Corynebacterium casei LMG S-19264T (=DSM 44701T), isolated from a smear-ripened cheese.</title>
        <authorList>
            <consortium name="US DOE Joint Genome Institute (JGI-PGF)"/>
            <person name="Walter F."/>
            <person name="Albersmeier A."/>
            <person name="Kalinowski J."/>
            <person name="Ruckert C."/>
        </authorList>
    </citation>
    <scope>NUCLEOTIDE SEQUENCE</scope>
    <source>
        <strain evidence="13">CGMCC 4.7312</strain>
    </source>
</reference>
<feature type="active site" description="Schiff-base intermediate with substrate" evidence="11">
    <location>
        <position position="144"/>
    </location>
</feature>
<dbReference type="PROSITE" id="PS01054">
    <property type="entry name" value="TRANSALDOLASE_1"/>
    <property type="match status" value="1"/>
</dbReference>
<proteinExistence type="inferred from homology"/>
<evidence type="ECO:0000256" key="8">
    <source>
        <dbReference type="ARBA" id="ARBA00023126"/>
    </source>
</evidence>
<dbReference type="EC" id="2.2.1.2" evidence="5 11"/>
<evidence type="ECO:0000256" key="2">
    <source>
        <dbReference type="ARBA" id="ARBA00004496"/>
    </source>
</evidence>
<evidence type="ECO:0000256" key="11">
    <source>
        <dbReference type="HAMAP-Rule" id="MF_00493"/>
    </source>
</evidence>
<dbReference type="HAMAP" id="MF_00493">
    <property type="entry name" value="Transaldolase_2"/>
    <property type="match status" value="1"/>
</dbReference>
<feature type="compositionally biased region" description="Low complexity" evidence="12">
    <location>
        <begin position="389"/>
        <end position="404"/>
    </location>
</feature>
<dbReference type="GO" id="GO:0006098">
    <property type="term" value="P:pentose-phosphate shunt"/>
    <property type="evidence" value="ECO:0007669"/>
    <property type="project" value="UniProtKB-UniRule"/>
</dbReference>
<comment type="caution">
    <text evidence="13">The sequence shown here is derived from an EMBL/GenBank/DDBJ whole genome shotgun (WGS) entry which is preliminary data.</text>
</comment>
<accession>A0A917U7Y2</accession>
<evidence type="ECO:0000256" key="3">
    <source>
        <dbReference type="ARBA" id="ARBA00004857"/>
    </source>
</evidence>
<evidence type="ECO:0000313" key="13">
    <source>
        <dbReference type="EMBL" id="GGM61464.1"/>
    </source>
</evidence>
<dbReference type="Pfam" id="PF00923">
    <property type="entry name" value="TAL_FSA"/>
    <property type="match status" value="1"/>
</dbReference>
<name>A0A917U7Y2_9ACTN</name>
<sequence>MAYMTTDRLGELTAAGVAIWLDDLSRVRLSSGGLDQLRREKHVVGVTTNPTIFAKALSDADEYDWQLRDLATRGIEVEEAVRMLTTYDVRWACDVMRPAYDASAGVDGRVSIEVDPRLAHEARRTVAEAKALWWLVDRPNLFIKIPATEAGLPAITAALAEGISVNVTLIFGLDRYSQVMEAFLAGLEQARANGHDLSKIGSVASFFVSRVDTEVDKRLDRIAGEASDSAGKERALGLKGRAAVANARLAYERYSEVFSSDRWQALADAGAHPQRPLWASTSTKNPDYRDVIYVEELIATGTVNTMPESVIHAYAEHGETRPDTVTGAYDDARQVFADLASVGVDMADVIDTLEREGVEKFEASWNELLDGVRKSLAAAGQGTDSPGEAARTNADAAARAGGNA</sequence>
<evidence type="ECO:0000256" key="4">
    <source>
        <dbReference type="ARBA" id="ARBA00008426"/>
    </source>
</evidence>
<dbReference type="InterPro" id="IPR013785">
    <property type="entry name" value="Aldolase_TIM"/>
</dbReference>
<protein>
    <recommendedName>
        <fullName evidence="5 11">Transaldolase</fullName>
        <ecNumber evidence="5 11">2.2.1.2</ecNumber>
    </recommendedName>
</protein>
<keyword evidence="6 11" id="KW-0963">Cytoplasm</keyword>
<gene>
    <name evidence="13" type="primary">talA</name>
    <name evidence="11" type="synonym">tal</name>
    <name evidence="13" type="ORF">GCM10011608_53180</name>
</gene>
<organism evidence="13 14">
    <name type="scientific">Micromonospora sonchi</name>
    <dbReference type="NCBI Taxonomy" id="1763543"/>
    <lineage>
        <taxon>Bacteria</taxon>
        <taxon>Bacillati</taxon>
        <taxon>Actinomycetota</taxon>
        <taxon>Actinomycetes</taxon>
        <taxon>Micromonosporales</taxon>
        <taxon>Micromonosporaceae</taxon>
        <taxon>Micromonospora</taxon>
    </lineage>
</organism>
<dbReference type="PANTHER" id="PTHR10683">
    <property type="entry name" value="TRANSALDOLASE"/>
    <property type="match status" value="1"/>
</dbReference>
<dbReference type="Gene3D" id="3.20.20.70">
    <property type="entry name" value="Aldolase class I"/>
    <property type="match status" value="1"/>
</dbReference>
<feature type="region of interest" description="Disordered" evidence="12">
    <location>
        <begin position="378"/>
        <end position="404"/>
    </location>
</feature>
<dbReference type="Proteomes" id="UP000608890">
    <property type="component" value="Unassembled WGS sequence"/>
</dbReference>
<dbReference type="NCBIfam" id="NF002881">
    <property type="entry name" value="PRK03343.1"/>
    <property type="match status" value="1"/>
</dbReference>
<evidence type="ECO:0000256" key="7">
    <source>
        <dbReference type="ARBA" id="ARBA00022679"/>
    </source>
</evidence>
<keyword evidence="9 11" id="KW-0704">Schiff base</keyword>
<dbReference type="InterPro" id="IPR001585">
    <property type="entry name" value="TAL/FSA"/>
</dbReference>
<dbReference type="SUPFAM" id="SSF51569">
    <property type="entry name" value="Aldolase"/>
    <property type="match status" value="1"/>
</dbReference>
<evidence type="ECO:0000256" key="9">
    <source>
        <dbReference type="ARBA" id="ARBA00023270"/>
    </source>
</evidence>
<keyword evidence="8 11" id="KW-0570">Pentose shunt</keyword>
<dbReference type="PIRSF" id="PIRSF036915">
    <property type="entry name" value="Trnald_Bac_Plnt"/>
    <property type="match status" value="1"/>
</dbReference>
<dbReference type="CDD" id="cd00955">
    <property type="entry name" value="Transaldolase_like"/>
    <property type="match status" value="1"/>
</dbReference>
<evidence type="ECO:0000256" key="10">
    <source>
        <dbReference type="ARBA" id="ARBA00048810"/>
    </source>
</evidence>
<dbReference type="EMBL" id="BMNB01000035">
    <property type="protein sequence ID" value="GGM61464.1"/>
    <property type="molecule type" value="Genomic_DNA"/>
</dbReference>
<evidence type="ECO:0000256" key="1">
    <source>
        <dbReference type="ARBA" id="ARBA00003518"/>
    </source>
</evidence>
<dbReference type="InterPro" id="IPR004732">
    <property type="entry name" value="Transaldolase_2"/>
</dbReference>
<comment type="pathway">
    <text evidence="3 11">Carbohydrate degradation; pentose phosphate pathway; D-glyceraldehyde 3-phosphate and beta-D-fructose 6-phosphate from D-ribose 5-phosphate and D-xylulose 5-phosphate (non-oxidative stage): step 2/3.</text>
</comment>
<dbReference type="PANTHER" id="PTHR10683:SF31">
    <property type="entry name" value="TRANSALDOLASE"/>
    <property type="match status" value="1"/>
</dbReference>
<dbReference type="NCBIfam" id="TIGR00876">
    <property type="entry name" value="tal_mycobact"/>
    <property type="match status" value="1"/>
</dbReference>
<comment type="function">
    <text evidence="1 11">Transaldolase is important for the balance of metabolites in the pentose-phosphate pathway.</text>
</comment>